<evidence type="ECO:0000256" key="9">
    <source>
        <dbReference type="SAM" id="MobiDB-lite"/>
    </source>
</evidence>
<keyword evidence="6" id="KW-0732">Signal</keyword>
<comment type="subcellular location">
    <subcellularLocation>
        <location evidence="2">Secreted</location>
    </subcellularLocation>
</comment>
<evidence type="ECO:0000256" key="5">
    <source>
        <dbReference type="ARBA" id="ARBA00022525"/>
    </source>
</evidence>
<dbReference type="InterPro" id="IPR045053">
    <property type="entry name" value="MAN-like"/>
</dbReference>
<comment type="catalytic activity">
    <reaction evidence="1">
        <text>Random hydrolysis of (1-&gt;4)-beta-D-mannosidic linkages in mannans, galactomannans and glucomannans.</text>
        <dbReference type="EC" id="3.2.1.78"/>
    </reaction>
</comment>
<reference evidence="11 12" key="1">
    <citation type="journal article" date="2018" name="Sci. Rep.">
        <title>Raphidocelis subcapitata (=Pseudokirchneriella subcapitata) provides an insight into genome evolution and environmental adaptations in the Sphaeropleales.</title>
        <authorList>
            <person name="Suzuki S."/>
            <person name="Yamaguchi H."/>
            <person name="Nakajima N."/>
            <person name="Kawachi M."/>
        </authorList>
    </citation>
    <scope>NUCLEOTIDE SEQUENCE [LARGE SCALE GENOMIC DNA]</scope>
    <source>
        <strain evidence="11 12">NIES-35</strain>
    </source>
</reference>
<comment type="caution">
    <text evidence="11">The sequence shown here is derived from an EMBL/GenBank/DDBJ whole genome shotgun (WGS) entry which is preliminary data.</text>
</comment>
<evidence type="ECO:0000313" key="11">
    <source>
        <dbReference type="EMBL" id="GBF87772.1"/>
    </source>
</evidence>
<dbReference type="GO" id="GO:0005576">
    <property type="term" value="C:extracellular region"/>
    <property type="evidence" value="ECO:0007669"/>
    <property type="project" value="UniProtKB-SubCell"/>
</dbReference>
<evidence type="ECO:0000256" key="1">
    <source>
        <dbReference type="ARBA" id="ARBA00001678"/>
    </source>
</evidence>
<dbReference type="InParanoid" id="A0A2V0NMV9"/>
<organism evidence="11 12">
    <name type="scientific">Raphidocelis subcapitata</name>
    <dbReference type="NCBI Taxonomy" id="307507"/>
    <lineage>
        <taxon>Eukaryota</taxon>
        <taxon>Viridiplantae</taxon>
        <taxon>Chlorophyta</taxon>
        <taxon>core chlorophytes</taxon>
        <taxon>Chlorophyceae</taxon>
        <taxon>CS clade</taxon>
        <taxon>Sphaeropleales</taxon>
        <taxon>Selenastraceae</taxon>
        <taxon>Raphidocelis</taxon>
    </lineage>
</organism>
<evidence type="ECO:0000256" key="2">
    <source>
        <dbReference type="ARBA" id="ARBA00004613"/>
    </source>
</evidence>
<dbReference type="OrthoDB" id="406631at2759"/>
<dbReference type="PANTHER" id="PTHR31451:SF39">
    <property type="entry name" value="MANNAN ENDO-1,4-BETA-MANNOSIDASE 1"/>
    <property type="match status" value="1"/>
</dbReference>
<dbReference type="EC" id="3.2.1.78" evidence="4"/>
<keyword evidence="5" id="KW-0964">Secreted</keyword>
<dbReference type="AlphaFoldDB" id="A0A2V0NMV9"/>
<dbReference type="Proteomes" id="UP000247498">
    <property type="component" value="Unassembled WGS sequence"/>
</dbReference>
<keyword evidence="12" id="KW-1185">Reference proteome</keyword>
<evidence type="ECO:0000256" key="3">
    <source>
        <dbReference type="ARBA" id="ARBA00005641"/>
    </source>
</evidence>
<dbReference type="GO" id="GO:0016985">
    <property type="term" value="F:mannan endo-1,4-beta-mannosidase activity"/>
    <property type="evidence" value="ECO:0007669"/>
    <property type="project" value="UniProtKB-EC"/>
</dbReference>
<feature type="compositionally biased region" description="Pro residues" evidence="9">
    <location>
        <begin position="56"/>
        <end position="92"/>
    </location>
</feature>
<dbReference type="PANTHER" id="PTHR31451">
    <property type="match status" value="1"/>
</dbReference>
<dbReference type="EMBL" id="BDRX01000002">
    <property type="protein sequence ID" value="GBF87772.1"/>
    <property type="molecule type" value="Genomic_DNA"/>
</dbReference>
<comment type="similarity">
    <text evidence="3">Belongs to the glycosyl hydrolase 5 (cellulase A) family.</text>
</comment>
<evidence type="ECO:0000313" key="12">
    <source>
        <dbReference type="Proteomes" id="UP000247498"/>
    </source>
</evidence>
<evidence type="ECO:0000256" key="8">
    <source>
        <dbReference type="ARBA" id="ARBA00023295"/>
    </source>
</evidence>
<protein>
    <recommendedName>
        <fullName evidence="4">mannan endo-1,4-beta-mannosidase</fullName>
        <ecNumber evidence="4">3.2.1.78</ecNumber>
    </recommendedName>
</protein>
<gene>
    <name evidence="11" type="ORF">Rsub_00483</name>
</gene>
<dbReference type="InterPro" id="IPR001547">
    <property type="entry name" value="Glyco_hydro_5"/>
</dbReference>
<accession>A0A2V0NMV9</accession>
<name>A0A2V0NMV9_9CHLO</name>
<dbReference type="InterPro" id="IPR017853">
    <property type="entry name" value="GH"/>
</dbReference>
<evidence type="ECO:0000256" key="6">
    <source>
        <dbReference type="ARBA" id="ARBA00022729"/>
    </source>
</evidence>
<evidence type="ECO:0000259" key="10">
    <source>
        <dbReference type="Pfam" id="PF26410"/>
    </source>
</evidence>
<keyword evidence="8" id="KW-0326">Glycosidase</keyword>
<dbReference type="Gene3D" id="3.20.20.80">
    <property type="entry name" value="Glycosidases"/>
    <property type="match status" value="1"/>
</dbReference>
<keyword evidence="7" id="KW-0378">Hydrolase</keyword>
<evidence type="ECO:0000256" key="4">
    <source>
        <dbReference type="ARBA" id="ARBA00012706"/>
    </source>
</evidence>
<evidence type="ECO:0000256" key="7">
    <source>
        <dbReference type="ARBA" id="ARBA00022801"/>
    </source>
</evidence>
<sequence>MPNAAAQQPAAAAPAAGPGGPAEAPAPLPGAAPAAPAAPAVPAAEPAAARAAPATTVPPPAAPAAPPPPHPQPPPAQQPAAPPAGGLPPQPPLDTAAAEARGFVTRRGTQLVWDGKPFYFVGMNAYWFIDFYDLDWGRVRVEEALDAAQRLGISVIRIWAFNRGLPKSRFTYNTRELAGLDWLIYSAKRRGIHMMLTLGNLWAAYKGPEEFLLQATGSAVSQDVLSFYGNQHARALFKHHIWTLVTRVNPFTGLAYKDEPAIFGWSLFNEPRCPGCNEPQQQAVHQDWLQEMARFLRRVDPLHLVAAATEGFFVKNDTTNFHQYNPGAGTQCDGEDWLSISAMPEFDLTTVHVYERHLELRPEPTMGRGDWPNWVHCNFKCYVEWFKVYMDLHIRLSAEPLGKPLVLEEFGLTWWKATLEDQKLLFKLVFDWLERQRTEGGPMAGAMFWNGAHNDTSDVDGYNIQIDRPAFTRPGSRLAPPPAAWLAAPLLEPAAAAGLVARLTVKEPGPGVVLPPDDIIYPPDALPADLGDLAAALRALPPPPPPLPLEAWEHPPTVVVALADGTVAAAGSAVLPAAPGFAVPVAPLAAAAPAAAAPAVAAPAAAAAPAGPAAAASAALPTVATPPAPAAAAAPAPAGAPAAPAAAVVPAAAAAAVPATPAAVPPVVPAGGAAPPAAAKPAATASTAPAATPAPPAAAAVPAAPAAVPPAAPAVPPAASPAGPSAPTPVGAPAPAAANPAAPAIPAPAPAAAAAAQPPAALSLARAIESAAAAAPAAAAAALGTAPVPPAVSGRRRLRVVEDELDGFSGEAAAASARGCQPRAHG</sequence>
<feature type="domain" description="Glycoside hydrolase family 5" evidence="10">
    <location>
        <begin position="102"/>
        <end position="450"/>
    </location>
</feature>
<feature type="compositionally biased region" description="Low complexity" evidence="9">
    <location>
        <begin position="31"/>
        <end position="55"/>
    </location>
</feature>
<proteinExistence type="inferred from homology"/>
<feature type="compositionally biased region" description="Pro residues" evidence="9">
    <location>
        <begin position="709"/>
        <end position="732"/>
    </location>
</feature>
<dbReference type="Pfam" id="PF26410">
    <property type="entry name" value="GH5_mannosidase"/>
    <property type="match status" value="1"/>
</dbReference>
<dbReference type="SUPFAM" id="SSF51445">
    <property type="entry name" value="(Trans)glycosidases"/>
    <property type="match status" value="1"/>
</dbReference>
<feature type="region of interest" description="Disordered" evidence="9">
    <location>
        <begin position="709"/>
        <end position="741"/>
    </location>
</feature>
<dbReference type="STRING" id="307507.A0A2V0NMV9"/>
<feature type="compositionally biased region" description="Low complexity" evidence="9">
    <location>
        <begin position="1"/>
        <end position="23"/>
    </location>
</feature>
<feature type="region of interest" description="Disordered" evidence="9">
    <location>
        <begin position="1"/>
        <end position="95"/>
    </location>
</feature>